<dbReference type="GO" id="GO:0000155">
    <property type="term" value="F:phosphorelay sensor kinase activity"/>
    <property type="evidence" value="ECO:0007669"/>
    <property type="project" value="InterPro"/>
</dbReference>
<evidence type="ECO:0000256" key="3">
    <source>
        <dbReference type="ARBA" id="ARBA00022553"/>
    </source>
</evidence>
<dbReference type="InterPro" id="IPR005467">
    <property type="entry name" value="His_kinase_dom"/>
</dbReference>
<dbReference type="EMBL" id="FQUJ01000005">
    <property type="protein sequence ID" value="SHE90599.1"/>
    <property type="molecule type" value="Genomic_DNA"/>
</dbReference>
<dbReference type="InterPro" id="IPR050980">
    <property type="entry name" value="2C_sensor_his_kinase"/>
</dbReference>
<keyword evidence="7" id="KW-0067">ATP-binding</keyword>
<keyword evidence="8" id="KW-1133">Transmembrane helix</keyword>
<evidence type="ECO:0000313" key="11">
    <source>
        <dbReference type="Proteomes" id="UP000184346"/>
    </source>
</evidence>
<keyword evidence="3" id="KW-0597">Phosphoprotein</keyword>
<dbReference type="GO" id="GO:0005524">
    <property type="term" value="F:ATP binding"/>
    <property type="evidence" value="ECO:0007669"/>
    <property type="project" value="UniProtKB-KW"/>
</dbReference>
<name>A0A1M4XAP7_9GAMM</name>
<dbReference type="PANTHER" id="PTHR44936">
    <property type="entry name" value="SENSOR PROTEIN CREC"/>
    <property type="match status" value="1"/>
</dbReference>
<dbReference type="Pfam" id="PF02518">
    <property type="entry name" value="HATPase_c"/>
    <property type="match status" value="1"/>
</dbReference>
<dbReference type="InterPro" id="IPR036890">
    <property type="entry name" value="HATPase_C_sf"/>
</dbReference>
<dbReference type="InterPro" id="IPR003661">
    <property type="entry name" value="HisK_dim/P_dom"/>
</dbReference>
<keyword evidence="6 10" id="KW-0418">Kinase</keyword>
<dbReference type="GO" id="GO:0005886">
    <property type="term" value="C:plasma membrane"/>
    <property type="evidence" value="ECO:0007669"/>
    <property type="project" value="UniProtKB-SubCell"/>
</dbReference>
<dbReference type="OrthoDB" id="9785252at2"/>
<dbReference type="RefSeq" id="WP_072821132.1">
    <property type="nucleotide sequence ID" value="NZ_FQUJ01000005.1"/>
</dbReference>
<evidence type="ECO:0000256" key="5">
    <source>
        <dbReference type="ARBA" id="ARBA00022741"/>
    </source>
</evidence>
<keyword evidence="8" id="KW-0812">Transmembrane</keyword>
<dbReference type="EC" id="2.7.13.3" evidence="2"/>
<feature type="transmembrane region" description="Helical" evidence="8">
    <location>
        <begin position="162"/>
        <end position="180"/>
    </location>
</feature>
<feature type="transmembrane region" description="Helical" evidence="8">
    <location>
        <begin position="45"/>
        <end position="67"/>
    </location>
</feature>
<feature type="domain" description="Histidine kinase" evidence="9">
    <location>
        <begin position="215"/>
        <end position="420"/>
    </location>
</feature>
<feature type="transmembrane region" description="Helical" evidence="8">
    <location>
        <begin position="109"/>
        <end position="142"/>
    </location>
</feature>
<evidence type="ECO:0000256" key="2">
    <source>
        <dbReference type="ARBA" id="ARBA00012438"/>
    </source>
</evidence>
<dbReference type="CDD" id="cd00082">
    <property type="entry name" value="HisKA"/>
    <property type="match status" value="1"/>
</dbReference>
<dbReference type="AlphaFoldDB" id="A0A1M4XAP7"/>
<keyword evidence="11" id="KW-1185">Reference proteome</keyword>
<comment type="catalytic activity">
    <reaction evidence="1">
        <text>ATP + protein L-histidine = ADP + protein N-phospho-L-histidine.</text>
        <dbReference type="EC" id="2.7.13.3"/>
    </reaction>
</comment>
<accession>A0A1M4XAP7</accession>
<proteinExistence type="predicted"/>
<evidence type="ECO:0000256" key="1">
    <source>
        <dbReference type="ARBA" id="ARBA00000085"/>
    </source>
</evidence>
<evidence type="ECO:0000256" key="8">
    <source>
        <dbReference type="SAM" id="Phobius"/>
    </source>
</evidence>
<keyword evidence="5" id="KW-0547">Nucleotide-binding</keyword>
<keyword evidence="8" id="KW-0472">Membrane</keyword>
<evidence type="ECO:0000256" key="6">
    <source>
        <dbReference type="ARBA" id="ARBA00022777"/>
    </source>
</evidence>
<protein>
    <recommendedName>
        <fullName evidence="2">histidine kinase</fullName>
        <ecNumber evidence="2">2.7.13.3</ecNumber>
    </recommendedName>
</protein>
<dbReference type="InterPro" id="IPR003594">
    <property type="entry name" value="HATPase_dom"/>
</dbReference>
<dbReference type="PRINTS" id="PR00344">
    <property type="entry name" value="BCTRLSENSOR"/>
</dbReference>
<reference evidence="10 11" key="1">
    <citation type="submission" date="2016-11" db="EMBL/GenBank/DDBJ databases">
        <authorList>
            <person name="Jaros S."/>
            <person name="Januszkiewicz K."/>
            <person name="Wedrychowicz H."/>
        </authorList>
    </citation>
    <scope>NUCLEOTIDE SEQUENCE [LARGE SCALE GENOMIC DNA]</scope>
    <source>
        <strain evidence="10 11">DSM 19980</strain>
    </source>
</reference>
<keyword evidence="4" id="KW-0808">Transferase</keyword>
<sequence>MQPPLPLPLSTPNRNLVRLTLVRGITWTGFLAAVIVGIEVLGFELLVVPVISVIVAMGMINVFTWWRLGRPRAVTDTEYLLHLLAEIAGLALLFYYTGGSTNPFISYYLIPVTIAAATLPWLYAWIVASAAMACYTFLMLFYEPVPQLSYGLVSPNISLHVLGMWINFGLSAGLVTFFIYKMAHALRRRDMALSRTREAALRNEQVLAVATQAAGTAHELGTPLSTMAVLLNEMRHDVAGDSRLESDIDLLRQQVDTCKSRLQHLVASADRRRLAEPEIRPAATWLDQLVQRWLVLRPDVTHAIEILGKRGAPELAVDATLEQALMNLLNNAADANPENIQITLDWNNEEVIIDIRDHGPGVSMSIADQLGDTFVSTKSKGMGIGLFLTHATINRFGGGVSLYNHEEGGTLTEVRLPRAIAGQAV</sequence>
<evidence type="ECO:0000259" key="9">
    <source>
        <dbReference type="PROSITE" id="PS50109"/>
    </source>
</evidence>
<dbReference type="STRING" id="1121942.SAMN02745148_01395"/>
<dbReference type="PANTHER" id="PTHR44936:SF10">
    <property type="entry name" value="SENSOR PROTEIN RSTB"/>
    <property type="match status" value="1"/>
</dbReference>
<dbReference type="Gene3D" id="1.10.287.130">
    <property type="match status" value="1"/>
</dbReference>
<dbReference type="PROSITE" id="PS50109">
    <property type="entry name" value="HIS_KIN"/>
    <property type="match status" value="1"/>
</dbReference>
<dbReference type="InterPro" id="IPR004358">
    <property type="entry name" value="Sig_transdc_His_kin-like_C"/>
</dbReference>
<evidence type="ECO:0000313" key="10">
    <source>
        <dbReference type="EMBL" id="SHE90599.1"/>
    </source>
</evidence>
<dbReference type="SMART" id="SM00387">
    <property type="entry name" value="HATPase_c"/>
    <property type="match status" value="1"/>
</dbReference>
<dbReference type="Gene3D" id="3.30.565.10">
    <property type="entry name" value="Histidine kinase-like ATPase, C-terminal domain"/>
    <property type="match status" value="1"/>
</dbReference>
<gene>
    <name evidence="10" type="ORF">SAMN02745148_01395</name>
</gene>
<organism evidence="10 11">
    <name type="scientific">Modicisalibacter ilicicola DSM 19980</name>
    <dbReference type="NCBI Taxonomy" id="1121942"/>
    <lineage>
        <taxon>Bacteria</taxon>
        <taxon>Pseudomonadati</taxon>
        <taxon>Pseudomonadota</taxon>
        <taxon>Gammaproteobacteria</taxon>
        <taxon>Oceanospirillales</taxon>
        <taxon>Halomonadaceae</taxon>
        <taxon>Modicisalibacter</taxon>
    </lineage>
</organism>
<dbReference type="Proteomes" id="UP000184346">
    <property type="component" value="Unassembled WGS sequence"/>
</dbReference>
<dbReference type="SUPFAM" id="SSF55874">
    <property type="entry name" value="ATPase domain of HSP90 chaperone/DNA topoisomerase II/histidine kinase"/>
    <property type="match status" value="1"/>
</dbReference>
<evidence type="ECO:0000256" key="4">
    <source>
        <dbReference type="ARBA" id="ARBA00022679"/>
    </source>
</evidence>
<feature type="transmembrane region" description="Helical" evidence="8">
    <location>
        <begin position="20"/>
        <end position="38"/>
    </location>
</feature>
<evidence type="ECO:0000256" key="7">
    <source>
        <dbReference type="ARBA" id="ARBA00022840"/>
    </source>
</evidence>